<dbReference type="SUPFAM" id="SSF81296">
    <property type="entry name" value="E set domains"/>
    <property type="match status" value="3"/>
</dbReference>
<reference evidence="2 3" key="1">
    <citation type="submission" date="2017-09" db="EMBL/GenBank/DDBJ databases">
        <title>Depth-based differentiation of microbial function through sediment-hosted aquifers and enrichment of novel symbionts in the deep terrestrial subsurface.</title>
        <authorList>
            <person name="Probst A.J."/>
            <person name="Ladd B."/>
            <person name="Jarett J.K."/>
            <person name="Geller-Mcgrath D.E."/>
            <person name="Sieber C.M."/>
            <person name="Emerson J.B."/>
            <person name="Anantharaman K."/>
            <person name="Thomas B.C."/>
            <person name="Malmstrom R."/>
            <person name="Stieglmeier M."/>
            <person name="Klingl A."/>
            <person name="Woyke T."/>
            <person name="Ryan C.M."/>
            <person name="Banfield J.F."/>
        </authorList>
    </citation>
    <scope>NUCLEOTIDE SEQUENCE [LARGE SCALE GENOMIC DNA]</scope>
    <source>
        <strain evidence="2">CG11_big_fil_rev_8_21_14_0_20_38_23</strain>
    </source>
</reference>
<protein>
    <recommendedName>
        <fullName evidence="1">IPT/TIG domain-containing protein</fullName>
    </recommendedName>
</protein>
<feature type="non-terminal residue" evidence="2">
    <location>
        <position position="1"/>
    </location>
</feature>
<sequence length="565" mass="58756">TQQITISGSNFGTACDGTNNVVKIGTYSVPCANVSTWTATSIVFTVPSATNVYGGTGSNGLIVRASGIDSGGSSFYVYPSISSLVTPSVANAFREGDTGIQINGSRFGSATSTVSITLSGQSAVSSTITTWSDTQITITIPTALADTIDTGTLNLSRVSDSKTSNNWNIRVLPQITSLSPSSGIVGTVVNINGTHLGSDPGVGYRSTATDNIKFGSTQALESDISSWSATLIQVKVPSGVSAGTNTVVARRSNYDSNSSNFSVLVSFTQKDFRWYANADSLQPTDPWPTGATNLAENTTIGGFDSPPANADVLRLRINVTVGSVNLAAGSQSFKLQSGSSGSCTSTSWSDVDIINGSGVWRGYDNATPADGAALTGLLLSTSNATATYEEANNSANNPYAVSVGQNIEYDWVIQDNNAPSGTTYCFRMIKSDGTALNSYTNYPSLITKGLPNAPTSLGQYLANGTTAVAVGGTASTQTIILKMTMTGVGSGTIYPQIEVKPITQTLDGSTNIFEGSGVSYTGSPVTGQVNLTFGQISNHTAFHWRAKTRMNTDYSAWVSFGNNAD</sequence>
<feature type="domain" description="IPT/TIG" evidence="1">
    <location>
        <begin position="173"/>
        <end position="261"/>
    </location>
</feature>
<dbReference type="InterPro" id="IPR014756">
    <property type="entry name" value="Ig_E-set"/>
</dbReference>
<dbReference type="EMBL" id="PCWR01000019">
    <property type="protein sequence ID" value="PIR07481.1"/>
    <property type="molecule type" value="Genomic_DNA"/>
</dbReference>
<evidence type="ECO:0000313" key="2">
    <source>
        <dbReference type="EMBL" id="PIR07481.1"/>
    </source>
</evidence>
<evidence type="ECO:0000313" key="3">
    <source>
        <dbReference type="Proteomes" id="UP000228867"/>
    </source>
</evidence>
<dbReference type="Pfam" id="PF01833">
    <property type="entry name" value="TIG"/>
    <property type="match status" value="2"/>
</dbReference>
<evidence type="ECO:0000259" key="1">
    <source>
        <dbReference type="Pfam" id="PF01833"/>
    </source>
</evidence>
<dbReference type="InterPro" id="IPR013783">
    <property type="entry name" value="Ig-like_fold"/>
</dbReference>
<gene>
    <name evidence="2" type="ORF">COV54_00790</name>
</gene>
<comment type="caution">
    <text evidence="2">The sequence shown here is derived from an EMBL/GenBank/DDBJ whole genome shotgun (WGS) entry which is preliminary data.</text>
</comment>
<dbReference type="AlphaFoldDB" id="A0A2H0NF20"/>
<proteinExistence type="predicted"/>
<feature type="domain" description="IPT/TIG" evidence="1">
    <location>
        <begin position="2"/>
        <end position="72"/>
    </location>
</feature>
<dbReference type="Proteomes" id="UP000228867">
    <property type="component" value="Unassembled WGS sequence"/>
</dbReference>
<accession>A0A2H0NF20</accession>
<name>A0A2H0NF20_9BACT</name>
<organism evidence="2 3">
    <name type="scientific">Candidatus Jorgensenbacteria bacterium CG11_big_fil_rev_8_21_14_0_20_38_23</name>
    <dbReference type="NCBI Taxonomy" id="1974594"/>
    <lineage>
        <taxon>Bacteria</taxon>
        <taxon>Candidatus Joergenseniibacteriota</taxon>
    </lineage>
</organism>
<dbReference type="InterPro" id="IPR002909">
    <property type="entry name" value="IPT_dom"/>
</dbReference>
<dbReference type="Gene3D" id="2.60.40.10">
    <property type="entry name" value="Immunoglobulins"/>
    <property type="match status" value="3"/>
</dbReference>